<name>A0ABT8SMV7_9CAUL</name>
<dbReference type="Pfam" id="PF10098">
    <property type="entry name" value="DUF2336"/>
    <property type="match status" value="1"/>
</dbReference>
<proteinExistence type="predicted"/>
<gene>
    <name evidence="2" type="ORF">Q0812_10675</name>
</gene>
<comment type="caution">
    <text evidence="2">The sequence shown here is derived from an EMBL/GenBank/DDBJ whole genome shotgun (WGS) entry which is preliminary data.</text>
</comment>
<reference evidence="2" key="1">
    <citation type="submission" date="2023-07" db="EMBL/GenBank/DDBJ databases">
        <title>Brevundimonas soil sp. nov., isolated from the soil of chemical plant.</title>
        <authorList>
            <person name="Wu N."/>
        </authorList>
    </citation>
    <scope>NUCLEOTIDE SEQUENCE</scope>
    <source>
        <strain evidence="2">XZ-24</strain>
    </source>
</reference>
<organism evidence="2 3">
    <name type="scientific">Peiella sedimenti</name>
    <dbReference type="NCBI Taxonomy" id="3061083"/>
    <lineage>
        <taxon>Bacteria</taxon>
        <taxon>Pseudomonadati</taxon>
        <taxon>Pseudomonadota</taxon>
        <taxon>Alphaproteobacteria</taxon>
        <taxon>Caulobacterales</taxon>
        <taxon>Caulobacteraceae</taxon>
        <taxon>Peiella</taxon>
    </lineage>
</organism>
<feature type="region of interest" description="Disordered" evidence="1">
    <location>
        <begin position="237"/>
        <end position="257"/>
    </location>
</feature>
<evidence type="ECO:0000313" key="3">
    <source>
        <dbReference type="Proteomes" id="UP001169063"/>
    </source>
</evidence>
<dbReference type="EMBL" id="JAUKTR010000004">
    <property type="protein sequence ID" value="MDO1559888.1"/>
    <property type="molecule type" value="Genomic_DNA"/>
</dbReference>
<accession>A0ABT8SMV7</accession>
<sequence>MSLAFADDGAPNGPEPAADNLVSLARSRAVSDRERLLLGIVDLCEAAPAEARAQADTVATDVFLTLVAQAEKRIRAALAQRLADADWAPRALVNMLALDDIEIARPIIARSPVLQDRDLLRVLVDATIDHHIEVARRPNLGGAVVDAVLDRAEPAVLIALAGNTTAQIDDVGMKRLVDQSKRLAALRAPLTRHPRLTPVMAEQLYLLVGEALKQAICERFVIDEAILAAAVDQAVADARPSTQPRKGPPPVEPERDEMERRLVAKLRAAGQLKHGYLVRVAMEGRLGLFENGLAMLGDFPVEAVRLAVRSTSLRPLALACAAVGIDRAVFPRLIEDLRKCTGGLPGDGDLLPSDLTPFREAAVLAGRAFRAEIAEIAQS</sequence>
<evidence type="ECO:0000313" key="2">
    <source>
        <dbReference type="EMBL" id="MDO1559888.1"/>
    </source>
</evidence>
<protein>
    <submittedName>
        <fullName evidence="2">DUF2336 domain-containing protein</fullName>
    </submittedName>
</protein>
<dbReference type="RefSeq" id="WP_302110320.1">
    <property type="nucleotide sequence ID" value="NZ_JAUKTR010000004.1"/>
</dbReference>
<dbReference type="Proteomes" id="UP001169063">
    <property type="component" value="Unassembled WGS sequence"/>
</dbReference>
<keyword evidence="3" id="KW-1185">Reference proteome</keyword>
<dbReference type="InterPro" id="IPR019285">
    <property type="entry name" value="DUF2336"/>
</dbReference>
<evidence type="ECO:0000256" key="1">
    <source>
        <dbReference type="SAM" id="MobiDB-lite"/>
    </source>
</evidence>